<organism evidence="2">
    <name type="scientific">bioreactor metagenome</name>
    <dbReference type="NCBI Taxonomy" id="1076179"/>
    <lineage>
        <taxon>unclassified sequences</taxon>
        <taxon>metagenomes</taxon>
        <taxon>ecological metagenomes</taxon>
    </lineage>
</organism>
<evidence type="ECO:0000313" key="2">
    <source>
        <dbReference type="EMBL" id="MPN17345.1"/>
    </source>
</evidence>
<name>A0A645FSB5_9ZZZZ</name>
<evidence type="ECO:0000259" key="1">
    <source>
        <dbReference type="Pfam" id="PF02589"/>
    </source>
</evidence>
<accession>A0A645FSB5</accession>
<feature type="domain" description="LUD" evidence="1">
    <location>
        <begin position="1"/>
        <end position="81"/>
    </location>
</feature>
<sequence>MIFGPKKVYIICGINKLAENLEKAIERIKENTYKNARRLNLKTPCAITGKCNDCDSPQRMCSVTAILEKKPSKIDIEIIIINKSLGY</sequence>
<dbReference type="PANTHER" id="PTHR36179:SF2">
    <property type="entry name" value="LUD DOMAIN-CONTAINING PROTEIN"/>
    <property type="match status" value="1"/>
</dbReference>
<protein>
    <recommendedName>
        <fullName evidence="1">LUD domain-containing protein</fullName>
    </recommendedName>
</protein>
<dbReference type="PANTHER" id="PTHR36179">
    <property type="entry name" value="LUD_DOM DOMAIN-CONTAINING PROTEIN"/>
    <property type="match status" value="1"/>
</dbReference>
<dbReference type="Pfam" id="PF02589">
    <property type="entry name" value="LUD_dom"/>
    <property type="match status" value="1"/>
</dbReference>
<comment type="caution">
    <text evidence="2">The sequence shown here is derived from an EMBL/GenBank/DDBJ whole genome shotgun (WGS) entry which is preliminary data.</text>
</comment>
<dbReference type="EMBL" id="VSSQ01064451">
    <property type="protein sequence ID" value="MPN17345.1"/>
    <property type="molecule type" value="Genomic_DNA"/>
</dbReference>
<dbReference type="AlphaFoldDB" id="A0A645FSB5"/>
<gene>
    <name evidence="2" type="ORF">SDC9_164698</name>
</gene>
<reference evidence="2" key="1">
    <citation type="submission" date="2019-08" db="EMBL/GenBank/DDBJ databases">
        <authorList>
            <person name="Kucharzyk K."/>
            <person name="Murdoch R.W."/>
            <person name="Higgins S."/>
            <person name="Loffler F."/>
        </authorList>
    </citation>
    <scope>NUCLEOTIDE SEQUENCE</scope>
</reference>
<proteinExistence type="predicted"/>
<dbReference type="InterPro" id="IPR003741">
    <property type="entry name" value="LUD_dom"/>
</dbReference>